<evidence type="ECO:0000256" key="3">
    <source>
        <dbReference type="ARBA" id="ARBA00004586"/>
    </source>
</evidence>
<accession>A0A6P8F6Y2</accession>
<reference evidence="13" key="1">
    <citation type="submission" date="2025-08" db="UniProtKB">
        <authorList>
            <consortium name="RefSeq"/>
        </authorList>
    </citation>
    <scope>IDENTIFICATION</scope>
</reference>
<evidence type="ECO:0000256" key="9">
    <source>
        <dbReference type="ARBA" id="ARBA00023242"/>
    </source>
</evidence>
<keyword evidence="7 11" id="KW-1133">Transmembrane helix</keyword>
<dbReference type="GeneID" id="105904952"/>
<evidence type="ECO:0000256" key="8">
    <source>
        <dbReference type="ARBA" id="ARBA00023136"/>
    </source>
</evidence>
<evidence type="ECO:0000256" key="5">
    <source>
        <dbReference type="ARBA" id="ARBA00022692"/>
    </source>
</evidence>
<dbReference type="GO" id="GO:0005637">
    <property type="term" value="C:nuclear inner membrane"/>
    <property type="evidence" value="ECO:0007669"/>
    <property type="project" value="TreeGrafter"/>
</dbReference>
<evidence type="ECO:0000256" key="1">
    <source>
        <dbReference type="ARBA" id="ARBA00004127"/>
    </source>
</evidence>
<dbReference type="RefSeq" id="XP_031424268.1">
    <property type="nucleotide sequence ID" value="XM_031568408.2"/>
</dbReference>
<sequence>MSESFASTESGDQHSRVNSRPKPGFLERLSETAGGMVVGLGLFALSFYVLFTNEGRALRTAASLDEGLSQVVSLHHYSGLDLQNNNHLVHLSAKLRTTQPLHDPNYRVALQAVKLKRQVEMYQWVESQESRDYVEDGEQKSETTYTYNTEWKSEVINSRNFDKEIGHMNPSAMAVESVTVVAPDVWVGPFLLSKGLVDQINNFKSLMGLPQSHIDPFLTVDEDYFYHTPTPRRPEVGDVRVSFSYAGLSGEGSWPGPAQIVSVVAKQMGEQLMPYKTKSGVALELLYMEELTAEEVFAREHQHNAMMTWALRVGGWALMFLGVSLTVRIVYTLVDWVPILRELVSLGLKLFALCISSSLSLLTIAAGWLFYRPLVAILLCALALLPILLARSRAPAKKHQ</sequence>
<feature type="transmembrane region" description="Helical" evidence="11">
    <location>
        <begin position="309"/>
        <end position="331"/>
    </location>
</feature>
<evidence type="ECO:0000313" key="13">
    <source>
        <dbReference type="RefSeq" id="XP_031424268.1"/>
    </source>
</evidence>
<comment type="subcellular location">
    <subcellularLocation>
        <location evidence="1">Endomembrane system</location>
        <topology evidence="1">Multi-pass membrane protein</topology>
    </subcellularLocation>
    <subcellularLocation>
        <location evidence="3">Endoplasmic reticulum membrane</location>
    </subcellularLocation>
    <subcellularLocation>
        <location evidence="2">Nucleus envelope</location>
    </subcellularLocation>
</comment>
<name>A0A6P8F6Y2_CLUHA</name>
<feature type="region of interest" description="Disordered" evidence="10">
    <location>
        <begin position="1"/>
        <end position="23"/>
    </location>
</feature>
<dbReference type="InterPro" id="IPR012430">
    <property type="entry name" value="TMEM43_fam"/>
</dbReference>
<keyword evidence="9" id="KW-0539">Nucleus</keyword>
<dbReference type="AlphaFoldDB" id="A0A6P8F6Y2"/>
<feature type="transmembrane region" description="Helical" evidence="11">
    <location>
        <begin position="370"/>
        <end position="390"/>
    </location>
</feature>
<evidence type="ECO:0000256" key="7">
    <source>
        <dbReference type="ARBA" id="ARBA00022989"/>
    </source>
</evidence>
<comment type="similarity">
    <text evidence="4">Belongs to the TMEM43 family.</text>
</comment>
<feature type="transmembrane region" description="Helical" evidence="11">
    <location>
        <begin position="32"/>
        <end position="51"/>
    </location>
</feature>
<keyword evidence="6" id="KW-0256">Endoplasmic reticulum</keyword>
<dbReference type="OrthoDB" id="410725at2759"/>
<dbReference type="GO" id="GO:0006629">
    <property type="term" value="P:lipid metabolic process"/>
    <property type="evidence" value="ECO:0007669"/>
    <property type="project" value="TreeGrafter"/>
</dbReference>
<evidence type="ECO:0000256" key="6">
    <source>
        <dbReference type="ARBA" id="ARBA00022824"/>
    </source>
</evidence>
<keyword evidence="8 11" id="KW-0472">Membrane</keyword>
<dbReference type="GO" id="GO:0071763">
    <property type="term" value="P:nuclear membrane organization"/>
    <property type="evidence" value="ECO:0007669"/>
    <property type="project" value="TreeGrafter"/>
</dbReference>
<keyword evidence="5 11" id="KW-0812">Transmembrane</keyword>
<feature type="compositionally biased region" description="Polar residues" evidence="10">
    <location>
        <begin position="1"/>
        <end position="10"/>
    </location>
</feature>
<organism evidence="12 13">
    <name type="scientific">Clupea harengus</name>
    <name type="common">Atlantic herring</name>
    <dbReference type="NCBI Taxonomy" id="7950"/>
    <lineage>
        <taxon>Eukaryota</taxon>
        <taxon>Metazoa</taxon>
        <taxon>Chordata</taxon>
        <taxon>Craniata</taxon>
        <taxon>Vertebrata</taxon>
        <taxon>Euteleostomi</taxon>
        <taxon>Actinopterygii</taxon>
        <taxon>Neopterygii</taxon>
        <taxon>Teleostei</taxon>
        <taxon>Clupei</taxon>
        <taxon>Clupeiformes</taxon>
        <taxon>Clupeoidei</taxon>
        <taxon>Clupeidae</taxon>
        <taxon>Clupea</taxon>
    </lineage>
</organism>
<dbReference type="KEGG" id="char:105904952"/>
<evidence type="ECO:0000256" key="11">
    <source>
        <dbReference type="SAM" id="Phobius"/>
    </source>
</evidence>
<evidence type="ECO:0000256" key="10">
    <source>
        <dbReference type="SAM" id="MobiDB-lite"/>
    </source>
</evidence>
<dbReference type="GO" id="GO:0005789">
    <property type="term" value="C:endoplasmic reticulum membrane"/>
    <property type="evidence" value="ECO:0007669"/>
    <property type="project" value="UniProtKB-SubCell"/>
</dbReference>
<dbReference type="Pfam" id="PF07787">
    <property type="entry name" value="TMEM43"/>
    <property type="match status" value="1"/>
</dbReference>
<dbReference type="PANTHER" id="PTHR13416:SF2">
    <property type="entry name" value="TRANSMEMBRANE PROTEIN 43"/>
    <property type="match status" value="1"/>
</dbReference>
<proteinExistence type="inferred from homology"/>
<evidence type="ECO:0000256" key="4">
    <source>
        <dbReference type="ARBA" id="ARBA00006627"/>
    </source>
</evidence>
<protein>
    <submittedName>
        <fullName evidence="13">Transmembrane protein 43 isoform X1</fullName>
    </submittedName>
</protein>
<keyword evidence="12" id="KW-1185">Reference proteome</keyword>
<evidence type="ECO:0000313" key="12">
    <source>
        <dbReference type="Proteomes" id="UP000515152"/>
    </source>
</evidence>
<dbReference type="PANTHER" id="PTHR13416">
    <property type="match status" value="1"/>
</dbReference>
<evidence type="ECO:0000256" key="2">
    <source>
        <dbReference type="ARBA" id="ARBA00004259"/>
    </source>
</evidence>
<gene>
    <name evidence="13" type="primary">LOC105904952</name>
</gene>
<dbReference type="Proteomes" id="UP000515152">
    <property type="component" value="Chromosome 5"/>
</dbReference>